<comment type="caution">
    <text evidence="2">The sequence shown here is derived from an EMBL/GenBank/DDBJ whole genome shotgun (WGS) entry which is preliminary data.</text>
</comment>
<protein>
    <recommendedName>
        <fullName evidence="4">DUF5709 domain-containing protein</fullName>
    </recommendedName>
</protein>
<evidence type="ECO:0000256" key="1">
    <source>
        <dbReference type="SAM" id="MobiDB-lite"/>
    </source>
</evidence>
<feature type="compositionally biased region" description="Acidic residues" evidence="1">
    <location>
        <begin position="32"/>
        <end position="42"/>
    </location>
</feature>
<organism evidence="2 3">
    <name type="scientific">Actinopolyspora biskrensis</name>
    <dbReference type="NCBI Taxonomy" id="1470178"/>
    <lineage>
        <taxon>Bacteria</taxon>
        <taxon>Bacillati</taxon>
        <taxon>Actinomycetota</taxon>
        <taxon>Actinomycetes</taxon>
        <taxon>Actinopolysporales</taxon>
        <taxon>Actinopolysporaceae</taxon>
        <taxon>Actinopolyspora</taxon>
    </lineage>
</organism>
<name>A0A852Z3K3_9ACTN</name>
<feature type="compositionally biased region" description="Basic and acidic residues" evidence="1">
    <location>
        <begin position="14"/>
        <end position="25"/>
    </location>
</feature>
<dbReference type="EMBL" id="JACBYW010000001">
    <property type="protein sequence ID" value="NYH76843.1"/>
    <property type="molecule type" value="Genomic_DNA"/>
</dbReference>
<keyword evidence="3" id="KW-1185">Reference proteome</keyword>
<feature type="region of interest" description="Disordered" evidence="1">
    <location>
        <begin position="1"/>
        <end position="176"/>
    </location>
</feature>
<reference evidence="2 3" key="1">
    <citation type="submission" date="2020-07" db="EMBL/GenBank/DDBJ databases">
        <title>Genomic Encyclopedia of Type Strains, Phase III (KMG-III): the genomes of soil and plant-associated and newly described type strains.</title>
        <authorList>
            <person name="Whitman W."/>
        </authorList>
    </citation>
    <scope>NUCLEOTIDE SEQUENCE [LARGE SCALE GENOMIC DNA]</scope>
    <source>
        <strain evidence="2 3">CECT 8576</strain>
    </source>
</reference>
<evidence type="ECO:0000313" key="3">
    <source>
        <dbReference type="Proteomes" id="UP000548304"/>
    </source>
</evidence>
<dbReference type="AlphaFoldDB" id="A0A852Z3K3"/>
<sequence>MSDPFDAETPSADEVQHEEGTRDPAELQSAGDLDEDELDTDPLEGGMEPPQRWSSVSRDPPTPSDQFEADDLDERLAQQRPDFTAEEDTGSVGETRTVDLDESVDERASAEVADGVDADEYADQPVAAEHSTVVEPERTEETGRSASSVEGFEADESRVVDENPEEDAERVEDSGR</sequence>
<gene>
    <name evidence="2" type="ORF">FHR84_000157</name>
</gene>
<dbReference type="Proteomes" id="UP000548304">
    <property type="component" value="Unassembled WGS sequence"/>
</dbReference>
<accession>A0A852Z3K3</accession>
<evidence type="ECO:0008006" key="4">
    <source>
        <dbReference type="Google" id="ProtNLM"/>
    </source>
</evidence>
<dbReference type="RefSeq" id="WP_179533484.1">
    <property type="nucleotide sequence ID" value="NZ_JACBYW010000001.1"/>
</dbReference>
<evidence type="ECO:0000313" key="2">
    <source>
        <dbReference type="EMBL" id="NYH76843.1"/>
    </source>
</evidence>
<proteinExistence type="predicted"/>